<dbReference type="Pfam" id="PF00420">
    <property type="entry name" value="Oxidored_q2"/>
    <property type="match status" value="1"/>
</dbReference>
<name>A0A939SC27_9MICO</name>
<gene>
    <name evidence="9" type="ORF">J4H92_08750</name>
</gene>
<comment type="caution">
    <text evidence="9">The sequence shown here is derived from an EMBL/GenBank/DDBJ whole genome shotgun (WGS) entry which is preliminary data.</text>
</comment>
<dbReference type="InterPro" id="IPR039428">
    <property type="entry name" value="NUOK/Mnh_C1-like"/>
</dbReference>
<feature type="transmembrane region" description="Helical" evidence="8">
    <location>
        <begin position="30"/>
        <end position="53"/>
    </location>
</feature>
<dbReference type="Gene3D" id="1.10.287.3510">
    <property type="match status" value="1"/>
</dbReference>
<organism evidence="9 10">
    <name type="scientific">Leucobacter weissii</name>
    <dbReference type="NCBI Taxonomy" id="1983706"/>
    <lineage>
        <taxon>Bacteria</taxon>
        <taxon>Bacillati</taxon>
        <taxon>Actinomycetota</taxon>
        <taxon>Actinomycetes</taxon>
        <taxon>Micrococcales</taxon>
        <taxon>Microbacteriaceae</taxon>
        <taxon>Leucobacter</taxon>
    </lineage>
</organism>
<keyword evidence="3" id="KW-1003">Cell membrane</keyword>
<keyword evidence="10" id="KW-1185">Reference proteome</keyword>
<accession>A0A939SC27</accession>
<evidence type="ECO:0000256" key="7">
    <source>
        <dbReference type="SAM" id="MobiDB-lite"/>
    </source>
</evidence>
<feature type="region of interest" description="Disordered" evidence="7">
    <location>
        <begin position="108"/>
        <end position="170"/>
    </location>
</feature>
<dbReference type="GO" id="GO:0005886">
    <property type="term" value="C:plasma membrane"/>
    <property type="evidence" value="ECO:0007669"/>
    <property type="project" value="UniProtKB-SubCell"/>
</dbReference>
<reference evidence="9" key="1">
    <citation type="submission" date="2021-03" db="EMBL/GenBank/DDBJ databases">
        <title>Leucobacter chromiisoli sp. nov., isolated from chromium-containing soil of chemical plant.</title>
        <authorList>
            <person name="Xu Z."/>
        </authorList>
    </citation>
    <scope>NUCLEOTIDE SEQUENCE</scope>
    <source>
        <strain evidence="9">S27</strain>
    </source>
</reference>
<evidence type="ECO:0000256" key="6">
    <source>
        <dbReference type="ARBA" id="ARBA00023136"/>
    </source>
</evidence>
<dbReference type="PANTHER" id="PTHR34583:SF2">
    <property type="entry name" value="ANTIPORTER SUBUNIT MNHC2-RELATED"/>
    <property type="match status" value="1"/>
</dbReference>
<proteinExistence type="inferred from homology"/>
<keyword evidence="6 8" id="KW-0472">Membrane</keyword>
<keyword evidence="5 8" id="KW-1133">Transmembrane helix</keyword>
<dbReference type="PANTHER" id="PTHR34583">
    <property type="entry name" value="ANTIPORTER SUBUNIT MNHC2-RELATED"/>
    <property type="match status" value="1"/>
</dbReference>
<evidence type="ECO:0000256" key="3">
    <source>
        <dbReference type="ARBA" id="ARBA00022475"/>
    </source>
</evidence>
<evidence type="ECO:0000313" key="9">
    <source>
        <dbReference type="EMBL" id="MBO1902035.1"/>
    </source>
</evidence>
<sequence>MTMPLALVAVMVVLYAGGVYLLLDRSLTRVLLGFLLVGNATNLLLFLTSGSFGAAPLYGTAEPEEMSDPLPQAFILTSIVITFGVSAFILALIYRAWRLARSSEDAVQDDEQDAALTAAESLTTEEVTDEELASTPEFPDDSDDDDSDDDSADGAGEPGPAGGVGEGARS</sequence>
<feature type="transmembrane region" description="Helical" evidence="8">
    <location>
        <begin position="6"/>
        <end position="23"/>
    </location>
</feature>
<comment type="similarity">
    <text evidence="2">Belongs to the CPA3 antiporters (TC 2.A.63) subunit C family.</text>
</comment>
<evidence type="ECO:0000256" key="5">
    <source>
        <dbReference type="ARBA" id="ARBA00022989"/>
    </source>
</evidence>
<keyword evidence="4 8" id="KW-0812">Transmembrane</keyword>
<dbReference type="InterPro" id="IPR050601">
    <property type="entry name" value="CPA3_antiporter_subunitC"/>
</dbReference>
<dbReference type="NCBIfam" id="NF005929">
    <property type="entry name" value="PRK07946.1"/>
    <property type="match status" value="1"/>
</dbReference>
<evidence type="ECO:0000313" key="10">
    <source>
        <dbReference type="Proteomes" id="UP000664382"/>
    </source>
</evidence>
<evidence type="ECO:0000256" key="8">
    <source>
        <dbReference type="SAM" id="Phobius"/>
    </source>
</evidence>
<protein>
    <submittedName>
        <fullName evidence="9">Na(+)/H(+) antiporter subunit C</fullName>
    </submittedName>
</protein>
<feature type="compositionally biased region" description="Acidic residues" evidence="7">
    <location>
        <begin position="126"/>
        <end position="152"/>
    </location>
</feature>
<evidence type="ECO:0000256" key="1">
    <source>
        <dbReference type="ARBA" id="ARBA00004651"/>
    </source>
</evidence>
<evidence type="ECO:0000256" key="2">
    <source>
        <dbReference type="ARBA" id="ARBA00010388"/>
    </source>
</evidence>
<comment type="subcellular location">
    <subcellularLocation>
        <location evidence="1">Cell membrane</location>
        <topology evidence="1">Multi-pass membrane protein</topology>
    </subcellularLocation>
</comment>
<feature type="transmembrane region" description="Helical" evidence="8">
    <location>
        <begin position="73"/>
        <end position="94"/>
    </location>
</feature>
<dbReference type="RefSeq" id="WP_208097788.1">
    <property type="nucleotide sequence ID" value="NZ_JAGDYM010000009.1"/>
</dbReference>
<dbReference type="Proteomes" id="UP000664382">
    <property type="component" value="Unassembled WGS sequence"/>
</dbReference>
<dbReference type="EMBL" id="JAGDYM010000009">
    <property type="protein sequence ID" value="MBO1902035.1"/>
    <property type="molecule type" value="Genomic_DNA"/>
</dbReference>
<feature type="compositionally biased region" description="Gly residues" evidence="7">
    <location>
        <begin position="156"/>
        <end position="170"/>
    </location>
</feature>
<dbReference type="AlphaFoldDB" id="A0A939SC27"/>
<feature type="compositionally biased region" description="Low complexity" evidence="7">
    <location>
        <begin position="114"/>
        <end position="125"/>
    </location>
</feature>
<evidence type="ECO:0000256" key="4">
    <source>
        <dbReference type="ARBA" id="ARBA00022692"/>
    </source>
</evidence>